<dbReference type="OrthoDB" id="10017160at2759"/>
<dbReference type="EMBL" id="CAJNOW010021578">
    <property type="protein sequence ID" value="CAF1684760.1"/>
    <property type="molecule type" value="Genomic_DNA"/>
</dbReference>
<reference evidence="1" key="1">
    <citation type="submission" date="2021-02" db="EMBL/GenBank/DDBJ databases">
        <authorList>
            <person name="Nowell W R."/>
        </authorList>
    </citation>
    <scope>NUCLEOTIDE SEQUENCE</scope>
</reference>
<name>A0A816H6S9_9BILA</name>
<comment type="caution">
    <text evidence="1">The sequence shown here is derived from an EMBL/GenBank/DDBJ whole genome shotgun (WGS) entry which is preliminary data.</text>
</comment>
<gene>
    <name evidence="1" type="ORF">KQP761_LOCUS38072</name>
</gene>
<dbReference type="Proteomes" id="UP000663834">
    <property type="component" value="Unassembled WGS sequence"/>
</dbReference>
<evidence type="ECO:0000313" key="2">
    <source>
        <dbReference type="Proteomes" id="UP000663834"/>
    </source>
</evidence>
<evidence type="ECO:0000313" key="1">
    <source>
        <dbReference type="EMBL" id="CAF1684760.1"/>
    </source>
</evidence>
<dbReference type="InterPro" id="IPR036397">
    <property type="entry name" value="RNaseH_sf"/>
</dbReference>
<proteinExistence type="predicted"/>
<sequence>MDHFKDEPRAGRPRTAVTSENIEVVPELIGSALTEIILHDYLGLKKVTCCWVPHSLHEVQKQDRVDYCLQMLEKFDGSKSNCVYDIITGDESRFYYYDPKTKRQSQVWVASNDPHPPRSTDPISDPIGTWKYPTIRYNSIGFRVQESMSNPQRRNPMNFR</sequence>
<accession>A0A816H6S9</accession>
<dbReference type="PANTHER" id="PTHR46060:SF1">
    <property type="entry name" value="MARINER MOS1 TRANSPOSASE-LIKE PROTEIN"/>
    <property type="match status" value="1"/>
</dbReference>
<dbReference type="AlphaFoldDB" id="A0A816H6S9"/>
<dbReference type="PANTHER" id="PTHR46060">
    <property type="entry name" value="MARINER MOS1 TRANSPOSASE-LIKE PROTEIN"/>
    <property type="match status" value="1"/>
</dbReference>
<dbReference type="Gene3D" id="3.30.420.10">
    <property type="entry name" value="Ribonuclease H-like superfamily/Ribonuclease H"/>
    <property type="match status" value="1"/>
</dbReference>
<protein>
    <submittedName>
        <fullName evidence="1">Uncharacterized protein</fullName>
    </submittedName>
</protein>
<dbReference type="InterPro" id="IPR052709">
    <property type="entry name" value="Transposase-MT_Hybrid"/>
</dbReference>
<organism evidence="1 2">
    <name type="scientific">Rotaria magnacalcarata</name>
    <dbReference type="NCBI Taxonomy" id="392030"/>
    <lineage>
        <taxon>Eukaryota</taxon>
        <taxon>Metazoa</taxon>
        <taxon>Spiralia</taxon>
        <taxon>Gnathifera</taxon>
        <taxon>Rotifera</taxon>
        <taxon>Eurotatoria</taxon>
        <taxon>Bdelloidea</taxon>
        <taxon>Philodinida</taxon>
        <taxon>Philodinidae</taxon>
        <taxon>Rotaria</taxon>
    </lineage>
</organism>
<dbReference type="GO" id="GO:0003676">
    <property type="term" value="F:nucleic acid binding"/>
    <property type="evidence" value="ECO:0007669"/>
    <property type="project" value="InterPro"/>
</dbReference>